<dbReference type="OrthoDB" id="9770625at2"/>
<dbReference type="GO" id="GO:0003700">
    <property type="term" value="F:DNA-binding transcription factor activity"/>
    <property type="evidence" value="ECO:0007669"/>
    <property type="project" value="TreeGrafter"/>
</dbReference>
<reference evidence="7 8" key="1">
    <citation type="submission" date="2018-08" db="EMBL/GenBank/DDBJ databases">
        <title>A genome reference for cultivated species of the human gut microbiota.</title>
        <authorList>
            <person name="Zou Y."/>
            <person name="Xue W."/>
            <person name="Luo G."/>
        </authorList>
    </citation>
    <scope>NUCLEOTIDE SEQUENCE [LARGE SCALE GENOMIC DNA]</scope>
    <source>
        <strain evidence="7 8">AF22-21</strain>
    </source>
</reference>
<evidence type="ECO:0000313" key="8">
    <source>
        <dbReference type="Proteomes" id="UP000283295"/>
    </source>
</evidence>
<accession>A0A412IUE1</accession>
<feature type="domain" description="HTH cro/C1-type" evidence="6">
    <location>
        <begin position="2"/>
        <end position="50"/>
    </location>
</feature>
<evidence type="ECO:0000259" key="6">
    <source>
        <dbReference type="PROSITE" id="PS50943"/>
    </source>
</evidence>
<dbReference type="GO" id="GO:0000976">
    <property type="term" value="F:transcription cis-regulatory region binding"/>
    <property type="evidence" value="ECO:0007669"/>
    <property type="project" value="TreeGrafter"/>
</dbReference>
<keyword evidence="4" id="KW-0804">Transcription</keyword>
<comment type="caution">
    <text evidence="7">The sequence shown here is derived from an EMBL/GenBank/DDBJ whole genome shotgun (WGS) entry which is preliminary data.</text>
</comment>
<sequence length="341" mass="39270">MNKKKVTFDDIAKYTGFSKTTISRYFNNPDSVTLENQDKISQALKDLNYQENKLAKVLANGKTEFIGLIIPNLYLHYYSEMLNQLLLTYKDYGYKFLVFPGSGDEELERRYIQELLAYNIEGMIILSHTISSQELASYNIPIVAIEREDKYIDSVNTDNYMGAMQATSLLIRNNCDVLIHINSNVPQEIPSYKRIAAFEDVCREQKVTYELFLRELGNTYHDTYNKIYDIFCEIEEKYPAKKKGIFIANDTFASILLNIIIRKYGSLPESYRIVGFDGSPIAEDAIIPISTIGQQIDVIAHTAMELLVNEMDERKKRNPHINTVPVHKKITPVLLRRDTTD</sequence>
<evidence type="ECO:0000256" key="2">
    <source>
        <dbReference type="ARBA" id="ARBA00023015"/>
    </source>
</evidence>
<dbReference type="InterPro" id="IPR046335">
    <property type="entry name" value="LacI/GalR-like_sensor"/>
</dbReference>
<dbReference type="Pfam" id="PF00532">
    <property type="entry name" value="Peripla_BP_1"/>
    <property type="match status" value="1"/>
</dbReference>
<dbReference type="AlphaFoldDB" id="A0A412IUE1"/>
<dbReference type="SUPFAM" id="SSF53822">
    <property type="entry name" value="Periplasmic binding protein-like I"/>
    <property type="match status" value="1"/>
</dbReference>
<dbReference type="PROSITE" id="PS50943">
    <property type="entry name" value="HTH_CROC1"/>
    <property type="match status" value="1"/>
</dbReference>
<dbReference type="InterPro" id="IPR010982">
    <property type="entry name" value="Lambda_DNA-bd_dom_sf"/>
</dbReference>
<dbReference type="InterPro" id="IPR028082">
    <property type="entry name" value="Peripla_BP_I"/>
</dbReference>
<evidence type="ECO:0000259" key="5">
    <source>
        <dbReference type="PROSITE" id="PS50932"/>
    </source>
</evidence>
<dbReference type="SMART" id="SM00354">
    <property type="entry name" value="HTH_LACI"/>
    <property type="match status" value="1"/>
</dbReference>
<dbReference type="CDD" id="cd01392">
    <property type="entry name" value="HTH_LacI"/>
    <property type="match status" value="1"/>
</dbReference>
<evidence type="ECO:0000256" key="1">
    <source>
        <dbReference type="ARBA" id="ARBA00022491"/>
    </source>
</evidence>
<evidence type="ECO:0000313" key="7">
    <source>
        <dbReference type="EMBL" id="RGS43757.1"/>
    </source>
</evidence>
<keyword evidence="3" id="KW-0238">DNA-binding</keyword>
<dbReference type="Pfam" id="PF13377">
    <property type="entry name" value="Peripla_BP_3"/>
    <property type="match status" value="1"/>
</dbReference>
<dbReference type="InterPro" id="IPR000843">
    <property type="entry name" value="HTH_LacI"/>
</dbReference>
<dbReference type="Pfam" id="PF00356">
    <property type="entry name" value="LacI"/>
    <property type="match status" value="1"/>
</dbReference>
<keyword evidence="1" id="KW-0678">Repressor</keyword>
<dbReference type="InterPro" id="IPR001761">
    <property type="entry name" value="Peripla_BP/Lac1_sug-bd_dom"/>
</dbReference>
<dbReference type="EMBL" id="QRVK01000004">
    <property type="protein sequence ID" value="RGS43757.1"/>
    <property type="molecule type" value="Genomic_DNA"/>
</dbReference>
<evidence type="ECO:0000256" key="4">
    <source>
        <dbReference type="ARBA" id="ARBA00023163"/>
    </source>
</evidence>
<proteinExistence type="predicted"/>
<feature type="domain" description="HTH lacI-type" evidence="5">
    <location>
        <begin position="6"/>
        <end position="60"/>
    </location>
</feature>
<dbReference type="PANTHER" id="PTHR30146:SF95">
    <property type="entry name" value="RIBOSE OPERON REPRESSOR"/>
    <property type="match status" value="1"/>
</dbReference>
<dbReference type="PANTHER" id="PTHR30146">
    <property type="entry name" value="LACI-RELATED TRANSCRIPTIONAL REPRESSOR"/>
    <property type="match status" value="1"/>
</dbReference>
<dbReference type="Proteomes" id="UP000283295">
    <property type="component" value="Unassembled WGS sequence"/>
</dbReference>
<dbReference type="Gene3D" id="1.10.260.40">
    <property type="entry name" value="lambda repressor-like DNA-binding domains"/>
    <property type="match status" value="1"/>
</dbReference>
<evidence type="ECO:0000256" key="3">
    <source>
        <dbReference type="ARBA" id="ARBA00023125"/>
    </source>
</evidence>
<protein>
    <submittedName>
        <fullName evidence="7">LacI family transcriptional regulator</fullName>
    </submittedName>
</protein>
<dbReference type="SUPFAM" id="SSF47413">
    <property type="entry name" value="lambda repressor-like DNA-binding domains"/>
    <property type="match status" value="1"/>
</dbReference>
<gene>
    <name evidence="7" type="ORF">DWX94_02910</name>
</gene>
<keyword evidence="2" id="KW-0805">Transcription regulation</keyword>
<dbReference type="Gene3D" id="3.40.50.2300">
    <property type="match status" value="2"/>
</dbReference>
<name>A0A412IUE1_9FIRM</name>
<dbReference type="InterPro" id="IPR001387">
    <property type="entry name" value="Cro/C1-type_HTH"/>
</dbReference>
<dbReference type="PROSITE" id="PS50932">
    <property type="entry name" value="HTH_LACI_2"/>
    <property type="match status" value="1"/>
</dbReference>
<organism evidence="7 8">
    <name type="scientific">Coprococcus eutactus</name>
    <dbReference type="NCBI Taxonomy" id="33043"/>
    <lineage>
        <taxon>Bacteria</taxon>
        <taxon>Bacillati</taxon>
        <taxon>Bacillota</taxon>
        <taxon>Clostridia</taxon>
        <taxon>Lachnospirales</taxon>
        <taxon>Lachnospiraceae</taxon>
        <taxon>Coprococcus</taxon>
    </lineage>
</organism>